<gene>
    <name evidence="1" type="ORF">GCM10007907_11440</name>
</gene>
<sequence>MPLGPPITGVYIMRLAPLLLMLVDLAAQVPWTLHTGDYLGDAEPSVRGHYLGSVMQYPPSTNHSPHSKMLLSTQITDMDPVDAAVWENRFLLGRAKPRWPAC</sequence>
<proteinExistence type="predicted"/>
<protein>
    <recommendedName>
        <fullName evidence="3">Secreted protein</fullName>
    </recommendedName>
</protein>
<evidence type="ECO:0000313" key="2">
    <source>
        <dbReference type="Proteomes" id="UP001156706"/>
    </source>
</evidence>
<evidence type="ECO:0000313" key="1">
    <source>
        <dbReference type="EMBL" id="GLR12354.1"/>
    </source>
</evidence>
<evidence type="ECO:0008006" key="3">
    <source>
        <dbReference type="Google" id="ProtNLM"/>
    </source>
</evidence>
<reference evidence="2" key="1">
    <citation type="journal article" date="2019" name="Int. J. Syst. Evol. Microbiol.">
        <title>The Global Catalogue of Microorganisms (GCM) 10K type strain sequencing project: providing services to taxonomists for standard genome sequencing and annotation.</title>
        <authorList>
            <consortium name="The Broad Institute Genomics Platform"/>
            <consortium name="The Broad Institute Genome Sequencing Center for Infectious Disease"/>
            <person name="Wu L."/>
            <person name="Ma J."/>
        </authorList>
    </citation>
    <scope>NUCLEOTIDE SEQUENCE [LARGE SCALE GENOMIC DNA]</scope>
    <source>
        <strain evidence="2">NBRC 110044</strain>
    </source>
</reference>
<dbReference type="EMBL" id="BSOG01000001">
    <property type="protein sequence ID" value="GLR12354.1"/>
    <property type="molecule type" value="Genomic_DNA"/>
</dbReference>
<name>A0ABQ5YC50_9NEIS</name>
<comment type="caution">
    <text evidence="1">The sequence shown here is derived from an EMBL/GenBank/DDBJ whole genome shotgun (WGS) entry which is preliminary data.</text>
</comment>
<dbReference type="Proteomes" id="UP001156706">
    <property type="component" value="Unassembled WGS sequence"/>
</dbReference>
<keyword evidence="2" id="KW-1185">Reference proteome</keyword>
<organism evidence="1 2">
    <name type="scientific">Chitinimonas prasina</name>
    <dbReference type="NCBI Taxonomy" id="1434937"/>
    <lineage>
        <taxon>Bacteria</taxon>
        <taxon>Pseudomonadati</taxon>
        <taxon>Pseudomonadota</taxon>
        <taxon>Betaproteobacteria</taxon>
        <taxon>Neisseriales</taxon>
        <taxon>Chitinibacteraceae</taxon>
        <taxon>Chitinimonas</taxon>
    </lineage>
</organism>
<accession>A0ABQ5YC50</accession>